<keyword evidence="2" id="KW-1185">Reference proteome</keyword>
<sequence length="64" mass="6776">MDPGDYDPVDDPLGDPLHVPCCDRTDDPPTSALGDPLHVPISDPLCNPINDNLTEMPSPAIILG</sequence>
<name>A0AAV9EC47_ACOCL</name>
<accession>A0AAV9EC47</accession>
<evidence type="ECO:0000313" key="1">
    <source>
        <dbReference type="EMBL" id="KAK1310739.1"/>
    </source>
</evidence>
<evidence type="ECO:0000313" key="2">
    <source>
        <dbReference type="Proteomes" id="UP001180020"/>
    </source>
</evidence>
<protein>
    <submittedName>
        <fullName evidence="1">Uncharacterized protein</fullName>
    </submittedName>
</protein>
<proteinExistence type="predicted"/>
<reference evidence="1" key="1">
    <citation type="journal article" date="2023" name="Nat. Commun.">
        <title>Diploid and tetraploid genomes of Acorus and the evolution of monocots.</title>
        <authorList>
            <person name="Ma L."/>
            <person name="Liu K.W."/>
            <person name="Li Z."/>
            <person name="Hsiao Y.Y."/>
            <person name="Qi Y."/>
            <person name="Fu T."/>
            <person name="Tang G.D."/>
            <person name="Zhang D."/>
            <person name="Sun W.H."/>
            <person name="Liu D.K."/>
            <person name="Li Y."/>
            <person name="Chen G.Z."/>
            <person name="Liu X.D."/>
            <person name="Liao X.Y."/>
            <person name="Jiang Y.T."/>
            <person name="Yu X."/>
            <person name="Hao Y."/>
            <person name="Huang J."/>
            <person name="Zhao X.W."/>
            <person name="Ke S."/>
            <person name="Chen Y.Y."/>
            <person name="Wu W.L."/>
            <person name="Hsu J.L."/>
            <person name="Lin Y.F."/>
            <person name="Huang M.D."/>
            <person name="Li C.Y."/>
            <person name="Huang L."/>
            <person name="Wang Z.W."/>
            <person name="Zhao X."/>
            <person name="Zhong W.Y."/>
            <person name="Peng D.H."/>
            <person name="Ahmad S."/>
            <person name="Lan S."/>
            <person name="Zhang J.S."/>
            <person name="Tsai W.C."/>
            <person name="Van de Peer Y."/>
            <person name="Liu Z.J."/>
        </authorList>
    </citation>
    <scope>NUCLEOTIDE SEQUENCE</scope>
    <source>
        <strain evidence="1">CP</strain>
    </source>
</reference>
<dbReference type="AlphaFoldDB" id="A0AAV9EC47"/>
<organism evidence="1 2">
    <name type="scientific">Acorus calamus</name>
    <name type="common">Sweet flag</name>
    <dbReference type="NCBI Taxonomy" id="4465"/>
    <lineage>
        <taxon>Eukaryota</taxon>
        <taxon>Viridiplantae</taxon>
        <taxon>Streptophyta</taxon>
        <taxon>Embryophyta</taxon>
        <taxon>Tracheophyta</taxon>
        <taxon>Spermatophyta</taxon>
        <taxon>Magnoliopsida</taxon>
        <taxon>Liliopsida</taxon>
        <taxon>Acoraceae</taxon>
        <taxon>Acorus</taxon>
    </lineage>
</organism>
<comment type="caution">
    <text evidence="1">The sequence shown here is derived from an EMBL/GenBank/DDBJ whole genome shotgun (WGS) entry which is preliminary data.</text>
</comment>
<dbReference type="EMBL" id="JAUJYO010000008">
    <property type="protein sequence ID" value="KAK1310739.1"/>
    <property type="molecule type" value="Genomic_DNA"/>
</dbReference>
<dbReference type="Proteomes" id="UP001180020">
    <property type="component" value="Unassembled WGS sequence"/>
</dbReference>
<gene>
    <name evidence="1" type="ORF">QJS10_CPA08g01819</name>
</gene>
<reference evidence="1" key="2">
    <citation type="submission" date="2023-06" db="EMBL/GenBank/DDBJ databases">
        <authorList>
            <person name="Ma L."/>
            <person name="Liu K.-W."/>
            <person name="Li Z."/>
            <person name="Hsiao Y.-Y."/>
            <person name="Qi Y."/>
            <person name="Fu T."/>
            <person name="Tang G."/>
            <person name="Zhang D."/>
            <person name="Sun W.-H."/>
            <person name="Liu D.-K."/>
            <person name="Li Y."/>
            <person name="Chen G.-Z."/>
            <person name="Liu X.-D."/>
            <person name="Liao X.-Y."/>
            <person name="Jiang Y.-T."/>
            <person name="Yu X."/>
            <person name="Hao Y."/>
            <person name="Huang J."/>
            <person name="Zhao X.-W."/>
            <person name="Ke S."/>
            <person name="Chen Y.-Y."/>
            <person name="Wu W.-L."/>
            <person name="Hsu J.-L."/>
            <person name="Lin Y.-F."/>
            <person name="Huang M.-D."/>
            <person name="Li C.-Y."/>
            <person name="Huang L."/>
            <person name="Wang Z.-W."/>
            <person name="Zhao X."/>
            <person name="Zhong W.-Y."/>
            <person name="Peng D.-H."/>
            <person name="Ahmad S."/>
            <person name="Lan S."/>
            <person name="Zhang J.-S."/>
            <person name="Tsai W.-C."/>
            <person name="Van De Peer Y."/>
            <person name="Liu Z.-J."/>
        </authorList>
    </citation>
    <scope>NUCLEOTIDE SEQUENCE</scope>
    <source>
        <strain evidence="1">CP</strain>
        <tissue evidence="1">Leaves</tissue>
    </source>
</reference>